<evidence type="ECO:0000313" key="1">
    <source>
        <dbReference type="EMBL" id="OIQ65857.1"/>
    </source>
</evidence>
<protein>
    <submittedName>
        <fullName evidence="1">Uncharacterized protein</fullName>
    </submittedName>
</protein>
<dbReference type="AlphaFoldDB" id="A0A1J5P2R8"/>
<accession>A0A1J5P2R8</accession>
<comment type="caution">
    <text evidence="1">The sequence shown here is derived from an EMBL/GenBank/DDBJ whole genome shotgun (WGS) entry which is preliminary data.</text>
</comment>
<gene>
    <name evidence="1" type="ORF">GALL_525810</name>
</gene>
<proteinExistence type="predicted"/>
<organism evidence="1">
    <name type="scientific">mine drainage metagenome</name>
    <dbReference type="NCBI Taxonomy" id="410659"/>
    <lineage>
        <taxon>unclassified sequences</taxon>
        <taxon>metagenomes</taxon>
        <taxon>ecological metagenomes</taxon>
    </lineage>
</organism>
<reference evidence="1" key="1">
    <citation type="submission" date="2016-10" db="EMBL/GenBank/DDBJ databases">
        <title>Sequence of Gallionella enrichment culture.</title>
        <authorList>
            <person name="Poehlein A."/>
            <person name="Muehling M."/>
            <person name="Daniel R."/>
        </authorList>
    </citation>
    <scope>NUCLEOTIDE SEQUENCE</scope>
</reference>
<dbReference type="EMBL" id="MLJW01007010">
    <property type="protein sequence ID" value="OIQ65857.1"/>
    <property type="molecule type" value="Genomic_DNA"/>
</dbReference>
<sequence length="81" mass="8969">MSLSAPFLPHLVPILVSNTNGDIPVSRGQQMRFFKTYSRVLLLLGRDIRVAGFLAFANLLVAGLQFLDPVLFGRVVNLLSR</sequence>
<name>A0A1J5P2R8_9ZZZZ</name>